<accession>A0AAW6DLX5</accession>
<evidence type="ECO:0000313" key="3">
    <source>
        <dbReference type="Proteomes" id="UP001212160"/>
    </source>
</evidence>
<organism evidence="2 3">
    <name type="scientific">Mediterraneibacter gnavus</name>
    <name type="common">Ruminococcus gnavus</name>
    <dbReference type="NCBI Taxonomy" id="33038"/>
    <lineage>
        <taxon>Bacteria</taxon>
        <taxon>Bacillati</taxon>
        <taxon>Bacillota</taxon>
        <taxon>Clostridia</taxon>
        <taxon>Lachnospirales</taxon>
        <taxon>Lachnospiraceae</taxon>
        <taxon>Mediterraneibacter</taxon>
    </lineage>
</organism>
<reference evidence="2" key="1">
    <citation type="submission" date="2023-01" db="EMBL/GenBank/DDBJ databases">
        <title>Human gut microbiome strain richness.</title>
        <authorList>
            <person name="Chen-Liaw A."/>
        </authorList>
    </citation>
    <scope>NUCLEOTIDE SEQUENCE</scope>
    <source>
        <strain evidence="2">RTP21484st1_H11_RTP21484_190118</strain>
    </source>
</reference>
<dbReference type="RefSeq" id="WP_055168772.1">
    <property type="nucleotide sequence ID" value="NZ_CYZG01000004.1"/>
</dbReference>
<sequence>MWIPKWYWEAQIRQRDELERRVNRLELILLQDAKNKIASLKDEEAGTNKKGMYDICILERNYINSRDSLVQMSVELPGHDWCELSNSPYWTEVENFLSRKKNKDSQNLHIAAEGLLENP</sequence>
<comment type="caution">
    <text evidence="2">The sequence shown here is derived from an EMBL/GenBank/DDBJ whole genome shotgun (WGS) entry which is preliminary data.</text>
</comment>
<proteinExistence type="predicted"/>
<dbReference type="AlphaFoldDB" id="A0AAW6DLX5"/>
<evidence type="ECO:0000256" key="1">
    <source>
        <dbReference type="SAM" id="Coils"/>
    </source>
</evidence>
<dbReference type="EMBL" id="JAQMLA010000047">
    <property type="protein sequence ID" value="MDB8687726.1"/>
    <property type="molecule type" value="Genomic_DNA"/>
</dbReference>
<dbReference type="Proteomes" id="UP001212160">
    <property type="component" value="Unassembled WGS sequence"/>
</dbReference>
<protein>
    <submittedName>
        <fullName evidence="2">Uncharacterized protein</fullName>
    </submittedName>
</protein>
<feature type="coiled-coil region" evidence="1">
    <location>
        <begin position="15"/>
        <end position="50"/>
    </location>
</feature>
<keyword evidence="1" id="KW-0175">Coiled coil</keyword>
<evidence type="ECO:0000313" key="2">
    <source>
        <dbReference type="EMBL" id="MDB8687726.1"/>
    </source>
</evidence>
<gene>
    <name evidence="2" type="ORF">PNW85_13805</name>
</gene>
<name>A0AAW6DLX5_MEDGN</name>